<dbReference type="OrthoDB" id="686384at2759"/>
<dbReference type="Gene3D" id="3.90.1490.10">
    <property type="entry name" value="putative n-type atp pyrophosphatase, domain 2"/>
    <property type="match status" value="1"/>
</dbReference>
<evidence type="ECO:0000256" key="8">
    <source>
        <dbReference type="ARBA" id="ARBA00031552"/>
    </source>
</evidence>
<comment type="pathway">
    <text evidence="1">Protein modification; peptidyl-diphthamide biosynthesis.</text>
</comment>
<sequence>MKVVALLSGGKDSCYNMVECVRHGHDIIALANAHPDPTLGQDELDSYLFQTVGYDAVPMIAECMELPLYRRVIHGKPLKQTLDYNEVVTDDETEDLYELMKEVKANHPDVEGVSVGAIFSSYQGKRVQHICDRLGLTMLAYLWERDQRTLLKEMYENGMECVLIKVAAIGLKPVHLGKTIREMYPLLCELSDKYGVHICGEGGEFESYTLDCPLFKRRIVIDKAETIMHSDDDFSPVAYLKLCDLHTEPK</sequence>
<reference evidence="11" key="1">
    <citation type="submission" date="2022-07" db="EMBL/GenBank/DDBJ databases">
        <title>Phylogenomic reconstructions and comparative analyses of Kickxellomycotina fungi.</title>
        <authorList>
            <person name="Reynolds N.K."/>
            <person name="Stajich J.E."/>
            <person name="Barry K."/>
            <person name="Grigoriev I.V."/>
            <person name="Crous P."/>
            <person name="Smith M.E."/>
        </authorList>
    </citation>
    <scope>NUCLEOTIDE SEQUENCE</scope>
    <source>
        <strain evidence="11">RSA 1196</strain>
    </source>
</reference>
<dbReference type="Gene3D" id="3.40.50.620">
    <property type="entry name" value="HUPs"/>
    <property type="match status" value="1"/>
</dbReference>
<dbReference type="CDD" id="cd01994">
    <property type="entry name" value="AANH_PF0828-like"/>
    <property type="match status" value="1"/>
</dbReference>
<dbReference type="FunFam" id="3.40.50.620:FF:000145">
    <property type="entry name" value="ATP-binding domain containing protein"/>
    <property type="match status" value="1"/>
</dbReference>
<gene>
    <name evidence="11" type="ORF">IWQ62_002202</name>
</gene>
<dbReference type="Pfam" id="PF01902">
    <property type="entry name" value="Diphthami_syn_2"/>
    <property type="match status" value="1"/>
</dbReference>
<comment type="caution">
    <text evidence="11">The sequence shown here is derived from an EMBL/GenBank/DDBJ whole genome shotgun (WGS) entry which is preliminary data.</text>
</comment>
<evidence type="ECO:0000256" key="5">
    <source>
        <dbReference type="ARBA" id="ARBA00022741"/>
    </source>
</evidence>
<evidence type="ECO:0000259" key="10">
    <source>
        <dbReference type="Pfam" id="PF01902"/>
    </source>
</evidence>
<evidence type="ECO:0000313" key="12">
    <source>
        <dbReference type="Proteomes" id="UP001150925"/>
    </source>
</evidence>
<dbReference type="GO" id="GO:0017183">
    <property type="term" value="P:protein histidyl modification to diphthamide"/>
    <property type="evidence" value="ECO:0007669"/>
    <property type="project" value="TreeGrafter"/>
</dbReference>
<evidence type="ECO:0000256" key="3">
    <source>
        <dbReference type="ARBA" id="ARBA00018426"/>
    </source>
</evidence>
<dbReference type="GO" id="GO:0017178">
    <property type="term" value="F:diphthine-ammonia ligase activity"/>
    <property type="evidence" value="ECO:0007669"/>
    <property type="project" value="UniProtKB-EC"/>
</dbReference>
<evidence type="ECO:0000256" key="2">
    <source>
        <dbReference type="ARBA" id="ARBA00012089"/>
    </source>
</evidence>
<feature type="domain" description="Diphthamide synthase" evidence="10">
    <location>
        <begin position="1"/>
        <end position="235"/>
    </location>
</feature>
<keyword evidence="12" id="KW-1185">Reference proteome</keyword>
<dbReference type="InterPro" id="IPR014729">
    <property type="entry name" value="Rossmann-like_a/b/a_fold"/>
</dbReference>
<dbReference type="EC" id="6.3.1.14" evidence="2"/>
<dbReference type="EMBL" id="JANBPY010000436">
    <property type="protein sequence ID" value="KAJ1966864.1"/>
    <property type="molecule type" value="Genomic_DNA"/>
</dbReference>
<evidence type="ECO:0000256" key="1">
    <source>
        <dbReference type="ARBA" id="ARBA00005156"/>
    </source>
</evidence>
<protein>
    <recommendedName>
        <fullName evidence="3">Diphthine--ammonia ligase</fullName>
        <ecNumber evidence="2">6.3.1.14</ecNumber>
    </recommendedName>
    <alternativeName>
        <fullName evidence="7">Diphthamide synthase</fullName>
    </alternativeName>
    <alternativeName>
        <fullName evidence="8">Diphthamide synthetase</fullName>
    </alternativeName>
</protein>
<evidence type="ECO:0000256" key="4">
    <source>
        <dbReference type="ARBA" id="ARBA00022598"/>
    </source>
</evidence>
<evidence type="ECO:0000256" key="9">
    <source>
        <dbReference type="ARBA" id="ARBA00048108"/>
    </source>
</evidence>
<dbReference type="AlphaFoldDB" id="A0A9W8AX93"/>
<keyword evidence="5" id="KW-0547">Nucleotide-binding</keyword>
<dbReference type="FunFam" id="3.90.1490.10:FF:000001">
    <property type="entry name" value="Diphthine--ammonia ligase"/>
    <property type="match status" value="1"/>
</dbReference>
<accession>A0A9W8AX93</accession>
<evidence type="ECO:0000313" key="11">
    <source>
        <dbReference type="EMBL" id="KAJ1966864.1"/>
    </source>
</evidence>
<comment type="catalytic activity">
    <reaction evidence="9">
        <text>diphthine-[translation elongation factor 2] + NH4(+) + ATP = diphthamide-[translation elongation factor 2] + AMP + diphosphate + H(+)</text>
        <dbReference type="Rhea" id="RHEA:19753"/>
        <dbReference type="Rhea" id="RHEA-COMP:10172"/>
        <dbReference type="Rhea" id="RHEA-COMP:10174"/>
        <dbReference type="ChEBI" id="CHEBI:15378"/>
        <dbReference type="ChEBI" id="CHEBI:16692"/>
        <dbReference type="ChEBI" id="CHEBI:28938"/>
        <dbReference type="ChEBI" id="CHEBI:30616"/>
        <dbReference type="ChEBI" id="CHEBI:33019"/>
        <dbReference type="ChEBI" id="CHEBI:82696"/>
        <dbReference type="ChEBI" id="CHEBI:456215"/>
        <dbReference type="EC" id="6.3.1.14"/>
    </reaction>
</comment>
<dbReference type="NCBIfam" id="TIGR00290">
    <property type="entry name" value="MJ0570_dom"/>
    <property type="match status" value="1"/>
</dbReference>
<dbReference type="SUPFAM" id="SSF52402">
    <property type="entry name" value="Adenine nucleotide alpha hydrolases-like"/>
    <property type="match status" value="1"/>
</dbReference>
<dbReference type="InterPro" id="IPR002761">
    <property type="entry name" value="Diphthami_syn_dom"/>
</dbReference>
<organism evidence="11 12">
    <name type="scientific">Dispira parvispora</name>
    <dbReference type="NCBI Taxonomy" id="1520584"/>
    <lineage>
        <taxon>Eukaryota</taxon>
        <taxon>Fungi</taxon>
        <taxon>Fungi incertae sedis</taxon>
        <taxon>Zoopagomycota</taxon>
        <taxon>Kickxellomycotina</taxon>
        <taxon>Dimargaritomycetes</taxon>
        <taxon>Dimargaritales</taxon>
        <taxon>Dimargaritaceae</taxon>
        <taxon>Dispira</taxon>
    </lineage>
</organism>
<dbReference type="PIRSF" id="PIRSF039123">
    <property type="entry name" value="Diphthamide_synthase"/>
    <property type="match status" value="1"/>
</dbReference>
<dbReference type="PANTHER" id="PTHR12196:SF2">
    <property type="entry name" value="DIPHTHINE--AMMONIA LIGASE"/>
    <property type="match status" value="1"/>
</dbReference>
<dbReference type="Proteomes" id="UP001150925">
    <property type="component" value="Unassembled WGS sequence"/>
</dbReference>
<evidence type="ECO:0000256" key="7">
    <source>
        <dbReference type="ARBA" id="ARBA00029814"/>
    </source>
</evidence>
<dbReference type="PANTHER" id="PTHR12196">
    <property type="entry name" value="DOMAIN OF UNKNOWN FUNCTION 71 DUF71 -CONTAINING PROTEIN"/>
    <property type="match status" value="1"/>
</dbReference>
<dbReference type="GO" id="GO:0005524">
    <property type="term" value="F:ATP binding"/>
    <property type="evidence" value="ECO:0007669"/>
    <property type="project" value="UniProtKB-KW"/>
</dbReference>
<keyword evidence="4" id="KW-0436">Ligase</keyword>
<keyword evidence="6" id="KW-0067">ATP-binding</keyword>
<name>A0A9W8AX93_9FUNG</name>
<proteinExistence type="predicted"/>
<dbReference type="InterPro" id="IPR030662">
    <property type="entry name" value="DPH6/MJ0570"/>
</dbReference>
<evidence type="ECO:0000256" key="6">
    <source>
        <dbReference type="ARBA" id="ARBA00022840"/>
    </source>
</evidence>